<reference evidence="2" key="2">
    <citation type="submission" date="2024-07" db="EMBL/GenBank/DDBJ databases">
        <title>Streptomyces haneummycinica sp. nov., a new antibiotic-producing actinobacterium isolated from marine sediment.</title>
        <authorList>
            <person name="Uemura M."/>
            <person name="Hamada M."/>
            <person name="Hirano S."/>
            <person name="Kobayashi K."/>
            <person name="Ohshiro T."/>
            <person name="Kobayashi T."/>
            <person name="Terahara T."/>
        </authorList>
    </citation>
    <scope>NUCLEOTIDE SEQUENCE</scope>
    <source>
        <strain evidence="2">KM77-8</strain>
    </source>
</reference>
<accession>A0AAT9HLH3</accession>
<protein>
    <submittedName>
        <fullName evidence="2">Uncharacterized protein</fullName>
    </submittedName>
</protein>
<dbReference type="EMBL" id="AP035768">
    <property type="protein sequence ID" value="BFO18159.1"/>
    <property type="molecule type" value="Genomic_DNA"/>
</dbReference>
<evidence type="ECO:0000313" key="2">
    <source>
        <dbReference type="EMBL" id="BFO18159.1"/>
    </source>
</evidence>
<organism evidence="2">
    <name type="scientific">Streptomyces haneummycinicus</name>
    <dbReference type="NCBI Taxonomy" id="3074435"/>
    <lineage>
        <taxon>Bacteria</taxon>
        <taxon>Bacillati</taxon>
        <taxon>Actinomycetota</taxon>
        <taxon>Actinomycetes</taxon>
        <taxon>Kitasatosporales</taxon>
        <taxon>Streptomycetaceae</taxon>
        <taxon>Streptomyces</taxon>
    </lineage>
</organism>
<feature type="region of interest" description="Disordered" evidence="1">
    <location>
        <begin position="217"/>
        <end position="285"/>
    </location>
</feature>
<gene>
    <name evidence="2" type="ORF">SHKM778_45470</name>
</gene>
<reference evidence="2" key="1">
    <citation type="submission" date="2024-06" db="EMBL/GenBank/DDBJ databases">
        <authorList>
            <consortium name="consrtm"/>
            <person name="Uemura M."/>
            <person name="Terahara T."/>
        </authorList>
    </citation>
    <scope>NUCLEOTIDE SEQUENCE</scope>
    <source>
        <strain evidence="2">KM77-8</strain>
    </source>
</reference>
<dbReference type="AlphaFoldDB" id="A0AAT9HLH3"/>
<evidence type="ECO:0000256" key="1">
    <source>
        <dbReference type="SAM" id="MobiDB-lite"/>
    </source>
</evidence>
<name>A0AAT9HLH3_9ACTN</name>
<sequence length="317" mass="35177">MKRSTAAPGPVPYITSRVGEYGVLETELTLVRNAFGAVRLAYHDETPDDRGPRGELWARYSQSLDVSGRPTGKPRWRLVNPTRQREAMERLRCQVGFCPAETARGYVFLAGAAEELSRRSNEPVRTAQPPVCLKHVRPALEHCPHLRKGHVAYLVRATSVWGVIGSRYRLTATGLEPLPVEDGDAPVPYGHPQLGWFLASQLVRELRDYEAVDLNDLESAAQTTDRRRRPPVDSPPAPEPLRTVHHETAPLTMPRTENVRHGDGEGEGEADLGSGRREADSMSVFEATGKMPYDFSPARLRCMELAEELSAQDLPAT</sequence>
<proteinExistence type="predicted"/>